<dbReference type="PANTHER" id="PTHR48080">
    <property type="entry name" value="D-GALACTONATE DEHYDRATASE-RELATED"/>
    <property type="match status" value="1"/>
</dbReference>
<comment type="similarity">
    <text evidence="1">Belongs to the mandelate racemase/muconate lactonizing enzyme family. GalD subfamily.</text>
</comment>
<sequence length="454" mass="48628">MTPPERAADAATPRSPSSPSPDDAGTSPGAPPPGEVLASAPWASADPDALRVTAVRTFLCAPQGCPYVIVRVETNQPGLYGLGCASDPQRTRAIRSVVDDYYGPMLVGRDPSDIEDLHRLLLNSGYWRGGSIGQNALAGVDVALWDIKGKVAGLPLYQLLGGRARQAADAYTHVDGFEAGEIAEKVLAAAEGGYRHVRVQVAVPGTDTYGTAPRDEAERRRRALRSGSWDSLSYLRHVPPVLREIRERVGPDVELLHDAHERLTPSQARELVHEVEDARLFFLEDALAPEDAAHFGQLRAAGSVPLAVGELYHDIGMYLPLLEARVIDFARIRIPTLGGLTPTRKLVAAVELFGARTAPHGPGDVSPVGMAANLALDISSPAFGVQEAAAFREATREVFPGTPVPERGRLHPSPLPGLGVDFDESAAAKYPVTAPLEHDRWALLRNTDGSVQRP</sequence>
<evidence type="ECO:0000256" key="1">
    <source>
        <dbReference type="ARBA" id="ARBA00010339"/>
    </source>
</evidence>
<proteinExistence type="inferred from homology"/>
<organism evidence="6">
    <name type="scientific">Streptomyces sp. NBC_00008</name>
    <dbReference type="NCBI Taxonomy" id="2903610"/>
    <lineage>
        <taxon>Bacteria</taxon>
        <taxon>Bacillati</taxon>
        <taxon>Actinomycetota</taxon>
        <taxon>Actinomycetes</taxon>
        <taxon>Kitasatosporales</taxon>
        <taxon>Streptomycetaceae</taxon>
        <taxon>Streptomyces</taxon>
    </lineage>
</organism>
<feature type="region of interest" description="Disordered" evidence="4">
    <location>
        <begin position="1"/>
        <end position="40"/>
    </location>
</feature>
<dbReference type="AlphaFoldDB" id="A0AAU2VI60"/>
<dbReference type="InterPro" id="IPR034593">
    <property type="entry name" value="DgoD-like"/>
</dbReference>
<dbReference type="InterPro" id="IPR013342">
    <property type="entry name" value="Mandelate_racemase_C"/>
</dbReference>
<dbReference type="EMBL" id="CP108313">
    <property type="protein sequence ID" value="WTW66787.1"/>
    <property type="molecule type" value="Genomic_DNA"/>
</dbReference>
<protein>
    <submittedName>
        <fullName evidence="6">Mandelate racemase</fullName>
    </submittedName>
</protein>
<dbReference type="InterPro" id="IPR018110">
    <property type="entry name" value="Mandel_Rmase/mucon_lact_enz_CS"/>
</dbReference>
<evidence type="ECO:0000256" key="2">
    <source>
        <dbReference type="ARBA" id="ARBA00022723"/>
    </source>
</evidence>
<keyword evidence="3" id="KW-0460">Magnesium</keyword>
<accession>A0AAU2VI60</accession>
<dbReference type="Gene3D" id="3.30.390.10">
    <property type="entry name" value="Enolase-like, N-terminal domain"/>
    <property type="match status" value="1"/>
</dbReference>
<dbReference type="InterPro" id="IPR029065">
    <property type="entry name" value="Enolase_C-like"/>
</dbReference>
<dbReference type="Gene3D" id="3.20.20.120">
    <property type="entry name" value="Enolase-like C-terminal domain"/>
    <property type="match status" value="1"/>
</dbReference>
<evidence type="ECO:0000259" key="5">
    <source>
        <dbReference type="SMART" id="SM00922"/>
    </source>
</evidence>
<feature type="compositionally biased region" description="Low complexity" evidence="4">
    <location>
        <begin position="9"/>
        <end position="28"/>
    </location>
</feature>
<dbReference type="Pfam" id="PF13378">
    <property type="entry name" value="MR_MLE_C"/>
    <property type="match status" value="1"/>
</dbReference>
<dbReference type="SUPFAM" id="SSF51604">
    <property type="entry name" value="Enolase C-terminal domain-like"/>
    <property type="match status" value="1"/>
</dbReference>
<dbReference type="SMART" id="SM00922">
    <property type="entry name" value="MR_MLE"/>
    <property type="match status" value="1"/>
</dbReference>
<evidence type="ECO:0000256" key="3">
    <source>
        <dbReference type="ARBA" id="ARBA00022842"/>
    </source>
</evidence>
<dbReference type="GO" id="GO:0009063">
    <property type="term" value="P:amino acid catabolic process"/>
    <property type="evidence" value="ECO:0007669"/>
    <property type="project" value="InterPro"/>
</dbReference>
<evidence type="ECO:0000256" key="4">
    <source>
        <dbReference type="SAM" id="MobiDB-lite"/>
    </source>
</evidence>
<dbReference type="SFLD" id="SFLDS00001">
    <property type="entry name" value="Enolase"/>
    <property type="match status" value="1"/>
</dbReference>
<gene>
    <name evidence="6" type="ORF">OG398_00140</name>
</gene>
<dbReference type="PROSITE" id="PS00908">
    <property type="entry name" value="MR_MLE_1"/>
    <property type="match status" value="1"/>
</dbReference>
<reference evidence="6" key="1">
    <citation type="submission" date="2022-10" db="EMBL/GenBank/DDBJ databases">
        <title>The complete genomes of actinobacterial strains from the NBC collection.</title>
        <authorList>
            <person name="Joergensen T.S."/>
            <person name="Alvarez Arevalo M."/>
            <person name="Sterndorff E.B."/>
            <person name="Faurdal D."/>
            <person name="Vuksanovic O."/>
            <person name="Mourched A.-S."/>
            <person name="Charusanti P."/>
            <person name="Shaw S."/>
            <person name="Blin K."/>
            <person name="Weber T."/>
        </authorList>
    </citation>
    <scope>NUCLEOTIDE SEQUENCE</scope>
    <source>
        <strain evidence="6">NBC_00008</strain>
    </source>
</reference>
<dbReference type="GO" id="GO:0016836">
    <property type="term" value="F:hydro-lyase activity"/>
    <property type="evidence" value="ECO:0007669"/>
    <property type="project" value="UniProtKB-ARBA"/>
</dbReference>
<dbReference type="PANTHER" id="PTHR48080:SF6">
    <property type="entry name" value="STARVATION-SENSING PROTEIN RSPA"/>
    <property type="match status" value="1"/>
</dbReference>
<feature type="domain" description="Mandelate racemase/muconate lactonizing enzyme C-terminal" evidence="5">
    <location>
        <begin position="179"/>
        <end position="305"/>
    </location>
</feature>
<dbReference type="InterPro" id="IPR029017">
    <property type="entry name" value="Enolase-like_N"/>
</dbReference>
<name>A0AAU2VI60_9ACTN</name>
<dbReference type="InterPro" id="IPR013341">
    <property type="entry name" value="Mandelate_racemase_N_dom"/>
</dbReference>
<evidence type="ECO:0000313" key="6">
    <source>
        <dbReference type="EMBL" id="WTW66787.1"/>
    </source>
</evidence>
<dbReference type="FunFam" id="3.20.20.120:FF:000005">
    <property type="entry name" value="Putative L-rhamnonate dehydratase"/>
    <property type="match status" value="1"/>
</dbReference>
<dbReference type="InterPro" id="IPR036849">
    <property type="entry name" value="Enolase-like_C_sf"/>
</dbReference>
<dbReference type="GO" id="GO:0000287">
    <property type="term" value="F:magnesium ion binding"/>
    <property type="evidence" value="ECO:0007669"/>
    <property type="project" value="UniProtKB-ARBA"/>
</dbReference>
<dbReference type="Pfam" id="PF02746">
    <property type="entry name" value="MR_MLE_N"/>
    <property type="match status" value="1"/>
</dbReference>
<dbReference type="SUPFAM" id="SSF54826">
    <property type="entry name" value="Enolase N-terminal domain-like"/>
    <property type="match status" value="1"/>
</dbReference>
<keyword evidence="2" id="KW-0479">Metal-binding</keyword>